<evidence type="ECO:0000313" key="6">
    <source>
        <dbReference type="EMBL" id="KAF7291228.1"/>
    </source>
</evidence>
<dbReference type="Pfam" id="PF08100">
    <property type="entry name" value="Dimerisation"/>
    <property type="match status" value="1"/>
</dbReference>
<dbReference type="GeneID" id="59351660"/>
<dbReference type="SUPFAM" id="SSF53335">
    <property type="entry name" value="S-adenosyl-L-methionine-dependent methyltransferases"/>
    <property type="match status" value="1"/>
</dbReference>
<name>A0A8H6VV43_9AGAR</name>
<dbReference type="AlphaFoldDB" id="A0A8H6VV43"/>
<dbReference type="InterPro" id="IPR012967">
    <property type="entry name" value="COMT_dimerisation"/>
</dbReference>
<reference evidence="6" key="1">
    <citation type="submission" date="2020-05" db="EMBL/GenBank/DDBJ databases">
        <title>Mycena genomes resolve the evolution of fungal bioluminescence.</title>
        <authorList>
            <person name="Tsai I.J."/>
        </authorList>
    </citation>
    <scope>NUCLEOTIDE SEQUENCE</scope>
    <source>
        <strain evidence="6">171206Taipei</strain>
    </source>
</reference>
<evidence type="ECO:0000256" key="1">
    <source>
        <dbReference type="ARBA" id="ARBA00022603"/>
    </source>
</evidence>
<comment type="caution">
    <text evidence="6">The sequence shown here is derived from an EMBL/GenBank/DDBJ whole genome shotgun (WGS) entry which is preliminary data.</text>
</comment>
<sequence length="495" mass="54852">MEQLRQLVSLISTSLDTVEEVFSRHNLAVPTLDTAYDPASPAEELLSDPAVSTALLTIVAASGQLTATFRKPTIAILNAAALFNVSAAIRTVSELHVANVLEEAGAQGMHAEELGAICKTDALHTARILRLLATHHIFNEVAPDTFGNNRISSALVKEHPLQDLLSSRRDDAFQMRSYESERTAFVDFLLGRSSEVPFKCAAYGLDTLISPIPDQLPFNRAYRTTDTFYEWLSSSENEHLRRRLDVGMRATEQTRIRDEIFRAFLGFPWSNLPPGSILVDVGGGVGSVTLQIATRYPALRVIVQDLEQVAEAAAELWRLKFPSHIENQMMEFQGTVSTIFSPPQPATLSSSTSPAVIFVLRYILHNWDDLRAISILKHLRAVAATRKMSVKNAITKVVIIETVPALATRTRSSVHIDPEETAELRAPEPLLPNWGIANTEAYFLDMAMHQLAGARERPLESYREIMREAGWKLESVFHGGPPVSWELSHLVGDPM</sequence>
<keyword evidence="3" id="KW-0949">S-adenosyl-L-methionine</keyword>
<evidence type="ECO:0000313" key="7">
    <source>
        <dbReference type="Proteomes" id="UP000636479"/>
    </source>
</evidence>
<evidence type="ECO:0000256" key="3">
    <source>
        <dbReference type="ARBA" id="ARBA00022691"/>
    </source>
</evidence>
<dbReference type="InterPro" id="IPR036390">
    <property type="entry name" value="WH_DNA-bd_sf"/>
</dbReference>
<dbReference type="EMBL" id="JACAZF010000013">
    <property type="protein sequence ID" value="KAF7291228.1"/>
    <property type="molecule type" value="Genomic_DNA"/>
</dbReference>
<proteinExistence type="predicted"/>
<dbReference type="GO" id="GO:0008171">
    <property type="term" value="F:O-methyltransferase activity"/>
    <property type="evidence" value="ECO:0007669"/>
    <property type="project" value="InterPro"/>
</dbReference>
<dbReference type="RefSeq" id="XP_037214350.1">
    <property type="nucleotide sequence ID" value="XM_037369144.1"/>
</dbReference>
<keyword evidence="2" id="KW-0808">Transferase</keyword>
<keyword evidence="7" id="KW-1185">Reference proteome</keyword>
<dbReference type="PANTHER" id="PTHR43712">
    <property type="entry name" value="PUTATIVE (AFU_ORTHOLOGUE AFUA_4G14580)-RELATED"/>
    <property type="match status" value="1"/>
</dbReference>
<dbReference type="SUPFAM" id="SSF46785">
    <property type="entry name" value="Winged helix' DNA-binding domain"/>
    <property type="match status" value="1"/>
</dbReference>
<dbReference type="Pfam" id="PF00891">
    <property type="entry name" value="Methyltransf_2"/>
    <property type="match status" value="1"/>
</dbReference>
<evidence type="ECO:0000259" key="5">
    <source>
        <dbReference type="Pfam" id="PF08100"/>
    </source>
</evidence>
<dbReference type="PANTHER" id="PTHR43712:SF2">
    <property type="entry name" value="O-METHYLTRANSFERASE CICE"/>
    <property type="match status" value="1"/>
</dbReference>
<dbReference type="GO" id="GO:0046983">
    <property type="term" value="F:protein dimerization activity"/>
    <property type="evidence" value="ECO:0007669"/>
    <property type="project" value="InterPro"/>
</dbReference>
<organism evidence="6 7">
    <name type="scientific">Mycena indigotica</name>
    <dbReference type="NCBI Taxonomy" id="2126181"/>
    <lineage>
        <taxon>Eukaryota</taxon>
        <taxon>Fungi</taxon>
        <taxon>Dikarya</taxon>
        <taxon>Basidiomycota</taxon>
        <taxon>Agaricomycotina</taxon>
        <taxon>Agaricomycetes</taxon>
        <taxon>Agaricomycetidae</taxon>
        <taxon>Agaricales</taxon>
        <taxon>Marasmiineae</taxon>
        <taxon>Mycenaceae</taxon>
        <taxon>Mycena</taxon>
    </lineage>
</organism>
<evidence type="ECO:0000256" key="2">
    <source>
        <dbReference type="ARBA" id="ARBA00022679"/>
    </source>
</evidence>
<dbReference type="PROSITE" id="PS51683">
    <property type="entry name" value="SAM_OMT_II"/>
    <property type="match status" value="1"/>
</dbReference>
<accession>A0A8H6VV43</accession>
<gene>
    <name evidence="6" type="ORF">MIND_01266400</name>
</gene>
<dbReference type="Gene3D" id="1.10.10.10">
    <property type="entry name" value="Winged helix-like DNA-binding domain superfamily/Winged helix DNA-binding domain"/>
    <property type="match status" value="1"/>
</dbReference>
<dbReference type="GO" id="GO:0032259">
    <property type="term" value="P:methylation"/>
    <property type="evidence" value="ECO:0007669"/>
    <property type="project" value="UniProtKB-KW"/>
</dbReference>
<dbReference type="OrthoDB" id="1606438at2759"/>
<evidence type="ECO:0000259" key="4">
    <source>
        <dbReference type="Pfam" id="PF00891"/>
    </source>
</evidence>
<keyword evidence="1" id="KW-0489">Methyltransferase</keyword>
<protein>
    <submittedName>
        <fullName evidence="6">Methyltransf-2 domain-containing protein</fullName>
    </submittedName>
</protein>
<dbReference type="InterPro" id="IPR016461">
    <property type="entry name" value="COMT-like"/>
</dbReference>
<feature type="domain" description="O-methyltransferase C-terminal" evidence="4">
    <location>
        <begin position="215"/>
        <end position="404"/>
    </location>
</feature>
<dbReference type="InterPro" id="IPR036388">
    <property type="entry name" value="WH-like_DNA-bd_sf"/>
</dbReference>
<feature type="domain" description="O-methyltransferase dimerisation" evidence="5">
    <location>
        <begin position="81"/>
        <end position="157"/>
    </location>
</feature>
<dbReference type="Gene3D" id="3.40.50.150">
    <property type="entry name" value="Vaccinia Virus protein VP39"/>
    <property type="match status" value="1"/>
</dbReference>
<dbReference type="Proteomes" id="UP000636479">
    <property type="component" value="Unassembled WGS sequence"/>
</dbReference>
<dbReference type="InterPro" id="IPR001077">
    <property type="entry name" value="COMT_C"/>
</dbReference>
<dbReference type="InterPro" id="IPR029063">
    <property type="entry name" value="SAM-dependent_MTases_sf"/>
</dbReference>